<evidence type="ECO:0000313" key="3">
    <source>
        <dbReference type="Proteomes" id="UP000230821"/>
    </source>
</evidence>
<dbReference type="InterPro" id="IPR013424">
    <property type="entry name" value="Ice-binding_C"/>
</dbReference>
<dbReference type="Proteomes" id="UP000230821">
    <property type="component" value="Unassembled WGS sequence"/>
</dbReference>
<protein>
    <recommendedName>
        <fullName evidence="1">Ice-binding protein C-terminal domain-containing protein</fullName>
    </recommendedName>
</protein>
<dbReference type="AlphaFoldDB" id="A0A2G6KJ28"/>
<dbReference type="Pfam" id="PF07589">
    <property type="entry name" value="PEP-CTERM"/>
    <property type="match status" value="1"/>
</dbReference>
<dbReference type="EMBL" id="PDSK01000037">
    <property type="protein sequence ID" value="PIE35655.1"/>
    <property type="molecule type" value="Genomic_DNA"/>
</dbReference>
<sequence length="66" mass="6749">MRGKSVEGSFIGKNSIFAGFKGLDNKGSDNVLAKVGPPGGINVPEPGTVLLLGAGLLGLVRKSKKR</sequence>
<evidence type="ECO:0000259" key="1">
    <source>
        <dbReference type="Pfam" id="PF07589"/>
    </source>
</evidence>
<evidence type="ECO:0000313" key="2">
    <source>
        <dbReference type="EMBL" id="PIE35655.1"/>
    </source>
</evidence>
<accession>A0A2G6KJ28</accession>
<dbReference type="NCBIfam" id="TIGR02595">
    <property type="entry name" value="PEP_CTERM"/>
    <property type="match status" value="1"/>
</dbReference>
<comment type="caution">
    <text evidence="2">The sequence shown here is derived from an EMBL/GenBank/DDBJ whole genome shotgun (WGS) entry which is preliminary data.</text>
</comment>
<name>A0A2G6KJ28_9BACT</name>
<organism evidence="2 3">
    <name type="scientific">candidate division KSB3 bacterium</name>
    <dbReference type="NCBI Taxonomy" id="2044937"/>
    <lineage>
        <taxon>Bacteria</taxon>
        <taxon>candidate division KSB3</taxon>
    </lineage>
</organism>
<reference evidence="2 3" key="1">
    <citation type="submission" date="2017-10" db="EMBL/GenBank/DDBJ databases">
        <title>Novel microbial diversity and functional potential in the marine mammal oral microbiome.</title>
        <authorList>
            <person name="Dudek N.K."/>
            <person name="Sun C.L."/>
            <person name="Burstein D."/>
            <person name="Kantor R.S."/>
            <person name="Aliaga Goltsman D.S."/>
            <person name="Bik E.M."/>
            <person name="Thomas B.C."/>
            <person name="Banfield J.F."/>
            <person name="Relman D.A."/>
        </authorList>
    </citation>
    <scope>NUCLEOTIDE SEQUENCE [LARGE SCALE GENOMIC DNA]</scope>
    <source>
        <strain evidence="2">DOLJORAL78_47_16</strain>
    </source>
</reference>
<gene>
    <name evidence="2" type="ORF">CSA56_03405</name>
</gene>
<proteinExistence type="predicted"/>
<feature type="domain" description="Ice-binding protein C-terminal" evidence="1">
    <location>
        <begin position="43"/>
        <end position="64"/>
    </location>
</feature>